<evidence type="ECO:0000313" key="3">
    <source>
        <dbReference type="WBParaSite" id="PDA_v2.g30750.t1"/>
    </source>
</evidence>
<keyword evidence="2" id="KW-1185">Reference proteome</keyword>
<feature type="compositionally biased region" description="Polar residues" evidence="1">
    <location>
        <begin position="51"/>
        <end position="63"/>
    </location>
</feature>
<sequence length="287" mass="32939">MALDPRFKGNTNYLTESEWEAADRNIILHLVKDNVQDFFAEDLNDGLRSANNSYDSTSSNGSLINPDELDHRRSVNAAPARNAPDIREEIKKELQFVKDRVDPDSAQKLLQIRVMQKRNVDTVEKANEASDESDSDDIIIRNCENSEIFKHEETPKQDELETLHKKNSGYEMVSNNVALSDLVVGDEHEEELPKEVKAEEKHDKFDDLDERKILERARNENDEYGQKTQMESYYAIAHKIKEEISKQHSTLGGGEPTLQLKSYQIKGLEWMISLYNNNLNGILADEM</sequence>
<dbReference type="InterPro" id="IPR038718">
    <property type="entry name" value="SNF2-like_sf"/>
</dbReference>
<dbReference type="AlphaFoldDB" id="A0A914QTJ2"/>
<dbReference type="Proteomes" id="UP000887578">
    <property type="component" value="Unplaced"/>
</dbReference>
<protein>
    <submittedName>
        <fullName evidence="3">Uncharacterized protein</fullName>
    </submittedName>
</protein>
<evidence type="ECO:0000313" key="2">
    <source>
        <dbReference type="Proteomes" id="UP000887578"/>
    </source>
</evidence>
<dbReference type="Gene3D" id="3.40.50.10810">
    <property type="entry name" value="Tandem AAA-ATPase domain"/>
    <property type="match status" value="1"/>
</dbReference>
<dbReference type="PANTHER" id="PTHR10799">
    <property type="entry name" value="SNF2/RAD54 HELICASE FAMILY"/>
    <property type="match status" value="1"/>
</dbReference>
<proteinExistence type="predicted"/>
<reference evidence="3" key="1">
    <citation type="submission" date="2022-11" db="UniProtKB">
        <authorList>
            <consortium name="WormBaseParasite"/>
        </authorList>
    </citation>
    <scope>IDENTIFICATION</scope>
</reference>
<accession>A0A914QTJ2</accession>
<feature type="region of interest" description="Disordered" evidence="1">
    <location>
        <begin position="51"/>
        <end position="84"/>
    </location>
</feature>
<organism evidence="2 3">
    <name type="scientific">Panagrolaimus davidi</name>
    <dbReference type="NCBI Taxonomy" id="227884"/>
    <lineage>
        <taxon>Eukaryota</taxon>
        <taxon>Metazoa</taxon>
        <taxon>Ecdysozoa</taxon>
        <taxon>Nematoda</taxon>
        <taxon>Chromadorea</taxon>
        <taxon>Rhabditida</taxon>
        <taxon>Tylenchina</taxon>
        <taxon>Panagrolaimomorpha</taxon>
        <taxon>Panagrolaimoidea</taxon>
        <taxon>Panagrolaimidae</taxon>
        <taxon>Panagrolaimus</taxon>
    </lineage>
</organism>
<name>A0A914QTJ2_9BILA</name>
<evidence type="ECO:0000256" key="1">
    <source>
        <dbReference type="SAM" id="MobiDB-lite"/>
    </source>
</evidence>
<dbReference type="WBParaSite" id="PDA_v2.g30750.t1">
    <property type="protein sequence ID" value="PDA_v2.g30750.t1"/>
    <property type="gene ID" value="PDA_v2.g30750"/>
</dbReference>